<organism evidence="2 3">
    <name type="scientific">Cavenderia fasciculata</name>
    <name type="common">Slime mold</name>
    <name type="synonym">Dictyostelium fasciculatum</name>
    <dbReference type="NCBI Taxonomy" id="261658"/>
    <lineage>
        <taxon>Eukaryota</taxon>
        <taxon>Amoebozoa</taxon>
        <taxon>Evosea</taxon>
        <taxon>Eumycetozoa</taxon>
        <taxon>Dictyostelia</taxon>
        <taxon>Acytosteliales</taxon>
        <taxon>Cavenderiaceae</taxon>
        <taxon>Cavenderia</taxon>
    </lineage>
</organism>
<dbReference type="KEGG" id="dfa:DFA_04658"/>
<sequence length="288" mass="33006">MNVGIADDSASFATLFKQQRFINSCIDLFCKATSSKVNEDKSSVILIEPDDNGSKVTIPDQQNRDTSYPIAGIERYLGLNFSKDGLSSKLEDIVNGAKAKLIKWKKDSITLKAKVNILKSYFGLVPHLPERIDKVINDLIRWKPKHNNNYRVTRQSPDWKRLLIGSCSATTVSTTHQSQPKEPCPRNAPYDRSTKVVNLWDLNARFHAQKAWMFERFLHDNRVAKVSFAQSWMDQLNQDKPNHFVRLCRSEWEKLTQPYDVSREAVPKPAMKPNKEEEYLSSKCTSKG</sequence>
<gene>
    <name evidence="2" type="ORF">DFA_04658</name>
</gene>
<reference evidence="3" key="1">
    <citation type="journal article" date="2011" name="Genome Res.">
        <title>Phylogeny-wide analysis of social amoeba genomes highlights ancient origins for complex intercellular communication.</title>
        <authorList>
            <person name="Heidel A.J."/>
            <person name="Lawal H.M."/>
            <person name="Felder M."/>
            <person name="Schilde C."/>
            <person name="Helps N.R."/>
            <person name="Tunggal B."/>
            <person name="Rivero F."/>
            <person name="John U."/>
            <person name="Schleicher M."/>
            <person name="Eichinger L."/>
            <person name="Platzer M."/>
            <person name="Noegel A.A."/>
            <person name="Schaap P."/>
            <person name="Gloeckner G."/>
        </authorList>
    </citation>
    <scope>NUCLEOTIDE SEQUENCE [LARGE SCALE GENOMIC DNA]</scope>
    <source>
        <strain evidence="3">SH3</strain>
    </source>
</reference>
<dbReference type="EMBL" id="GL883009">
    <property type="protein sequence ID" value="EGG22530.1"/>
    <property type="molecule type" value="Genomic_DNA"/>
</dbReference>
<proteinExistence type="predicted"/>
<protein>
    <submittedName>
        <fullName evidence="2">Uncharacterized protein</fullName>
    </submittedName>
</protein>
<dbReference type="GeneID" id="14874806"/>
<dbReference type="Proteomes" id="UP000007797">
    <property type="component" value="Unassembled WGS sequence"/>
</dbReference>
<evidence type="ECO:0000256" key="1">
    <source>
        <dbReference type="SAM" id="MobiDB-lite"/>
    </source>
</evidence>
<dbReference type="AlphaFoldDB" id="F4PQ67"/>
<name>F4PQ67_CACFS</name>
<keyword evidence="3" id="KW-1185">Reference proteome</keyword>
<dbReference type="RefSeq" id="XP_004360381.1">
    <property type="nucleotide sequence ID" value="XM_004360324.1"/>
</dbReference>
<feature type="region of interest" description="Disordered" evidence="1">
    <location>
        <begin position="263"/>
        <end position="288"/>
    </location>
</feature>
<accession>F4PQ67</accession>
<evidence type="ECO:0000313" key="3">
    <source>
        <dbReference type="Proteomes" id="UP000007797"/>
    </source>
</evidence>
<evidence type="ECO:0000313" key="2">
    <source>
        <dbReference type="EMBL" id="EGG22530.1"/>
    </source>
</evidence>
<dbReference type="OrthoDB" id="19433at2759"/>